<dbReference type="EMBL" id="BLXT01006232">
    <property type="protein sequence ID" value="GFO30163.1"/>
    <property type="molecule type" value="Genomic_DNA"/>
</dbReference>
<comment type="caution">
    <text evidence="1">The sequence shown here is derived from an EMBL/GenBank/DDBJ whole genome shotgun (WGS) entry which is preliminary data.</text>
</comment>
<gene>
    <name evidence="1" type="ORF">PoB_005666800</name>
</gene>
<name>A0AAV4CGM5_9GAST</name>
<reference evidence="1 2" key="1">
    <citation type="journal article" date="2021" name="Elife">
        <title>Chloroplast acquisition without the gene transfer in kleptoplastic sea slugs, Plakobranchus ocellatus.</title>
        <authorList>
            <person name="Maeda T."/>
            <person name="Takahashi S."/>
            <person name="Yoshida T."/>
            <person name="Shimamura S."/>
            <person name="Takaki Y."/>
            <person name="Nagai Y."/>
            <person name="Toyoda A."/>
            <person name="Suzuki Y."/>
            <person name="Arimoto A."/>
            <person name="Ishii H."/>
            <person name="Satoh N."/>
            <person name="Nishiyama T."/>
            <person name="Hasebe M."/>
            <person name="Maruyama T."/>
            <person name="Minagawa J."/>
            <person name="Obokata J."/>
            <person name="Shigenobu S."/>
        </authorList>
    </citation>
    <scope>NUCLEOTIDE SEQUENCE [LARGE SCALE GENOMIC DNA]</scope>
</reference>
<keyword evidence="2" id="KW-1185">Reference proteome</keyword>
<dbReference type="Proteomes" id="UP000735302">
    <property type="component" value="Unassembled WGS sequence"/>
</dbReference>
<sequence>MQLGLQEDYLDILQSVILALQDTLKLVKALHGLGIWPRVECELPVSNSLEIDSLGSPIVCPHSATVNSYQHPTRERSTISDLPSWVRIPPLALNSQGVDNLGSPIVGSHAISNTQLARG</sequence>
<evidence type="ECO:0000313" key="1">
    <source>
        <dbReference type="EMBL" id="GFO30163.1"/>
    </source>
</evidence>
<dbReference type="AlphaFoldDB" id="A0AAV4CGM5"/>
<proteinExistence type="predicted"/>
<accession>A0AAV4CGM5</accession>
<organism evidence="1 2">
    <name type="scientific">Plakobranchus ocellatus</name>
    <dbReference type="NCBI Taxonomy" id="259542"/>
    <lineage>
        <taxon>Eukaryota</taxon>
        <taxon>Metazoa</taxon>
        <taxon>Spiralia</taxon>
        <taxon>Lophotrochozoa</taxon>
        <taxon>Mollusca</taxon>
        <taxon>Gastropoda</taxon>
        <taxon>Heterobranchia</taxon>
        <taxon>Euthyneura</taxon>
        <taxon>Panpulmonata</taxon>
        <taxon>Sacoglossa</taxon>
        <taxon>Placobranchoidea</taxon>
        <taxon>Plakobranchidae</taxon>
        <taxon>Plakobranchus</taxon>
    </lineage>
</organism>
<evidence type="ECO:0000313" key="2">
    <source>
        <dbReference type="Proteomes" id="UP000735302"/>
    </source>
</evidence>
<protein>
    <submittedName>
        <fullName evidence="1">Uncharacterized protein</fullName>
    </submittedName>
</protein>